<dbReference type="InterPro" id="IPR050330">
    <property type="entry name" value="Bact_OuterMem_StrucFunc"/>
</dbReference>
<sequence>MERQEISFQLQQNEVILVPGIDLAKVLNIPIIYFGFDKSNIRKDAQVELEKVLTALNQYPKLKLEIRAHTDSRGNDAYNKALLQRRATSTLNYLVEEGIVSSRLKAQGFGETKLVNSCSNGVDCSEAEHQKNRRSEFIILD</sequence>
<evidence type="ECO:0000313" key="6">
    <source>
        <dbReference type="EMBL" id="TYB75869.1"/>
    </source>
</evidence>
<evidence type="ECO:0000256" key="4">
    <source>
        <dbReference type="PROSITE-ProRule" id="PRU00473"/>
    </source>
</evidence>
<evidence type="ECO:0000256" key="3">
    <source>
        <dbReference type="ARBA" id="ARBA00023237"/>
    </source>
</evidence>
<name>A0A5D0R490_9FLAO</name>
<evidence type="ECO:0000256" key="1">
    <source>
        <dbReference type="ARBA" id="ARBA00004442"/>
    </source>
</evidence>
<accession>A0A5D0R490</accession>
<dbReference type="InterPro" id="IPR006665">
    <property type="entry name" value="OmpA-like"/>
</dbReference>
<dbReference type="EMBL" id="VSKK01000004">
    <property type="protein sequence ID" value="TYB75869.1"/>
    <property type="molecule type" value="Genomic_DNA"/>
</dbReference>
<dbReference type="AlphaFoldDB" id="A0A5D0R490"/>
<dbReference type="GO" id="GO:0009279">
    <property type="term" value="C:cell outer membrane"/>
    <property type="evidence" value="ECO:0007669"/>
    <property type="project" value="UniProtKB-SubCell"/>
</dbReference>
<dbReference type="PROSITE" id="PS51123">
    <property type="entry name" value="OMPA_2"/>
    <property type="match status" value="1"/>
</dbReference>
<dbReference type="Proteomes" id="UP000323720">
    <property type="component" value="Unassembled WGS sequence"/>
</dbReference>
<dbReference type="CDD" id="cd07185">
    <property type="entry name" value="OmpA_C-like"/>
    <property type="match status" value="1"/>
</dbReference>
<keyword evidence="2 4" id="KW-0472">Membrane</keyword>
<evidence type="ECO:0000256" key="2">
    <source>
        <dbReference type="ARBA" id="ARBA00023136"/>
    </source>
</evidence>
<reference evidence="6 7" key="1">
    <citation type="submission" date="2019-08" db="EMBL/GenBank/DDBJ databases">
        <title>Genomes of Antarctic Bizionia species.</title>
        <authorList>
            <person name="Bowman J.P."/>
        </authorList>
    </citation>
    <scope>NUCLEOTIDE SEQUENCE [LARGE SCALE GENOMIC DNA]</scope>
    <source>
        <strain evidence="6 7">ADA-4</strain>
    </source>
</reference>
<dbReference type="Gene3D" id="3.30.1330.60">
    <property type="entry name" value="OmpA-like domain"/>
    <property type="match status" value="1"/>
</dbReference>
<dbReference type="PRINTS" id="PR01021">
    <property type="entry name" value="OMPADOMAIN"/>
</dbReference>
<dbReference type="PANTHER" id="PTHR30329">
    <property type="entry name" value="STATOR ELEMENT OF FLAGELLAR MOTOR COMPLEX"/>
    <property type="match status" value="1"/>
</dbReference>
<keyword evidence="3" id="KW-0998">Cell outer membrane</keyword>
<dbReference type="SUPFAM" id="SSF103088">
    <property type="entry name" value="OmpA-like"/>
    <property type="match status" value="1"/>
</dbReference>
<dbReference type="InterPro" id="IPR006664">
    <property type="entry name" value="OMP_bac"/>
</dbReference>
<feature type="domain" description="OmpA-like" evidence="5">
    <location>
        <begin position="21"/>
        <end position="141"/>
    </location>
</feature>
<keyword evidence="7" id="KW-1185">Reference proteome</keyword>
<dbReference type="PANTHER" id="PTHR30329:SF21">
    <property type="entry name" value="LIPOPROTEIN YIAD-RELATED"/>
    <property type="match status" value="1"/>
</dbReference>
<dbReference type="InterPro" id="IPR036737">
    <property type="entry name" value="OmpA-like_sf"/>
</dbReference>
<proteinExistence type="predicted"/>
<dbReference type="Pfam" id="PF00691">
    <property type="entry name" value="OmpA"/>
    <property type="match status" value="1"/>
</dbReference>
<evidence type="ECO:0000259" key="5">
    <source>
        <dbReference type="PROSITE" id="PS51123"/>
    </source>
</evidence>
<protein>
    <submittedName>
        <fullName evidence="6">OmpA family protein</fullName>
    </submittedName>
</protein>
<organism evidence="6 7">
    <name type="scientific">Bizionia myxarmorum</name>
    <dbReference type="NCBI Taxonomy" id="291186"/>
    <lineage>
        <taxon>Bacteria</taxon>
        <taxon>Pseudomonadati</taxon>
        <taxon>Bacteroidota</taxon>
        <taxon>Flavobacteriia</taxon>
        <taxon>Flavobacteriales</taxon>
        <taxon>Flavobacteriaceae</taxon>
        <taxon>Bizionia</taxon>
    </lineage>
</organism>
<dbReference type="OrthoDB" id="9782229at2"/>
<gene>
    <name evidence="6" type="ORF">ES674_13700</name>
</gene>
<evidence type="ECO:0000313" key="7">
    <source>
        <dbReference type="Proteomes" id="UP000323720"/>
    </source>
</evidence>
<comment type="caution">
    <text evidence="6">The sequence shown here is derived from an EMBL/GenBank/DDBJ whole genome shotgun (WGS) entry which is preliminary data.</text>
</comment>
<comment type="subcellular location">
    <subcellularLocation>
        <location evidence="1">Cell outer membrane</location>
    </subcellularLocation>
</comment>